<evidence type="ECO:0000313" key="13">
    <source>
        <dbReference type="Proteomes" id="UP001345219"/>
    </source>
</evidence>
<evidence type="ECO:0000256" key="4">
    <source>
        <dbReference type="ARBA" id="ARBA00022816"/>
    </source>
</evidence>
<evidence type="ECO:0000259" key="11">
    <source>
        <dbReference type="Pfam" id="PF08801"/>
    </source>
</evidence>
<keyword evidence="13" id="KW-1185">Reference proteome</keyword>
<gene>
    <name evidence="12" type="ORF">SAY87_030759</name>
</gene>
<keyword evidence="8" id="KW-0175">Coiled coil</keyword>
<feature type="domain" description="Nucleoporin Nup133/Nup155-like C-terminal" evidence="10">
    <location>
        <begin position="1012"/>
        <end position="1150"/>
    </location>
</feature>
<dbReference type="GO" id="GO:0017056">
    <property type="term" value="F:structural constituent of nuclear pore"/>
    <property type="evidence" value="ECO:0007669"/>
    <property type="project" value="InterPro"/>
</dbReference>
<dbReference type="Gene3D" id="2.130.10.10">
    <property type="entry name" value="YVTN repeat-like/Quinoprotein amine dehydrogenase"/>
    <property type="match status" value="1"/>
</dbReference>
<protein>
    <recommendedName>
        <fullName evidence="14">Nuclear pore complex protein NUP133</fullName>
    </recommendedName>
</protein>
<feature type="domain" description="Nucleoporin Nup133/Nup155-like N-terminal" evidence="11">
    <location>
        <begin position="72"/>
        <end position="539"/>
    </location>
</feature>
<dbReference type="InterPro" id="IPR015943">
    <property type="entry name" value="WD40/YVTN_repeat-like_dom_sf"/>
</dbReference>
<dbReference type="Pfam" id="PF08801">
    <property type="entry name" value="Nucleoporin_N"/>
    <property type="match status" value="1"/>
</dbReference>
<feature type="region of interest" description="Disordered" evidence="9">
    <location>
        <begin position="1"/>
        <end position="47"/>
    </location>
</feature>
<dbReference type="SUPFAM" id="SSF117289">
    <property type="entry name" value="Nucleoporin domain"/>
    <property type="match status" value="1"/>
</dbReference>
<accession>A0AAN7KW91</accession>
<dbReference type="Gene3D" id="1.20.58.1380">
    <property type="match status" value="1"/>
</dbReference>
<proteinExistence type="inferred from homology"/>
<dbReference type="Proteomes" id="UP001345219">
    <property type="component" value="Chromosome 24"/>
</dbReference>
<evidence type="ECO:0000256" key="6">
    <source>
        <dbReference type="ARBA" id="ARBA00023010"/>
    </source>
</evidence>
<dbReference type="Pfam" id="PF03177">
    <property type="entry name" value="Nucleoporin_C"/>
    <property type="match status" value="1"/>
</dbReference>
<sequence>MFSPGTKRLNSRSRRGGQAAAASPDTPASENRVPNRPSTGTPAPWAPRLSVLARVSAAKEDNEAGKVDPSKPVFVGEFPQVLRDEQAILCEKQSLGRNCISGGMDRATSLAWIVSGEKAFIWDYLSPSASENFTSLSIPSRIAEAEGSDSGMHQGSDWLLCFVKWDTSLQSLGRVAQECKSMGVVMYNKKTQSVIYWHNIYSDMKTAPVSSVVSEDELSTVSTPSEENIASKRQRQSSRVRSSSTVPHAFNSLIVSPIHNDQEECVALACSCKGEIWQFHCSRYGISQKIVYKCLSSSHSQGNDTAKDSWGKGYPRSLVWRYHQASFEDINRQFFLLTDNEIQCFTLKLSSDLEVSKMWSDEIIGDDGDLGIEKCLDGQSQIWPLDLQVDESGKVITILVAILCKDRVSGSSYTQYSLLTMQYKSGLNISSDIEESIQGRILENKAPIQVIIPKARLENNEDFLFSLRLCVGGRPPGSIIILSDDGKATVSHYYKNSTRLYQFDLPYDAGKVLDASVLPSADDSEEGAWVVLTEKAGIWAIPEKAVVFGGVERGLPRKEISNGRSAQEERNKLTFSGEIALSGSSSGALDSGERQRAIMSGIAQHAAQDEESEALLSHLFQDFLLSGQVDGSFEKLKNAGAFDREGEANVFTRASKSIVDTLAKHWTTTRGAEIVSMAVVSTQLKDKQQKHQKFLQFLALSKCHEELCFKQRSSLQNILEHGEKLSGMIQLRELQHIISQNRSTVLESSYSGSDYETVNALGNLIQVVGERTRRNTVLLMDRDNSEVFYSKVSYLEEVFYCLEKQLDYLVSLEQSVGIQVRRAFEISDACVTIIRTAMDYRKEYNLWYPPSEGLAPWYCQLVVRNGLWSLASFMFQRLNEATFDTLSAKSIMFTQLEALTELLLEAYTGAITAKVERAEQEKALLEEYWSRRDALLDSLYQQIKDISLTGQQDSIEVGGKRGDIYKDLLSRLICMGKQHECYSTLWNICCDLNDTVLLKNLMQESAGPKGGFSYYVFKQLYARQQFSKILRLGEEFQEELAIFLKQHCNLLWLHEVYVHQFPLASETLHQLALSQDESSGVEAEYEAESNYRDLSLVDRKRFLSLAKIAAMAGADEDKEAKMKRLEADLRILKLQEELMEHLDGEAKQDIGRRLLHPEDLIVLCLSSNQNELTMQAFEIFAWTSSSFRRRHRALLENCWKNAADGDDWGKMYRASMAEGWSDEQTLGELRSTVLFQASCRCYGPEAETFEDGFDEVMPLRQEGLELRDLECSVEAILMQHKFFPDAGKLMVTAIELGSLPGTVRSETGPMPME</sequence>
<evidence type="ECO:0000256" key="7">
    <source>
        <dbReference type="ARBA" id="ARBA00023242"/>
    </source>
</evidence>
<evidence type="ECO:0000256" key="2">
    <source>
        <dbReference type="ARBA" id="ARBA00005569"/>
    </source>
</evidence>
<evidence type="ECO:0000256" key="3">
    <source>
        <dbReference type="ARBA" id="ARBA00022448"/>
    </source>
</evidence>
<dbReference type="EMBL" id="JAXIOK010000005">
    <property type="protein sequence ID" value="KAK4770227.1"/>
    <property type="molecule type" value="Genomic_DNA"/>
</dbReference>
<dbReference type="PANTHER" id="PTHR13405">
    <property type="entry name" value="NUCLEAR PORE COMPLEX PROTEIN NUP133"/>
    <property type="match status" value="1"/>
</dbReference>
<dbReference type="InterPro" id="IPR014908">
    <property type="entry name" value="Nucleoporin_Nup133/Nup155_N"/>
</dbReference>
<dbReference type="GO" id="GO:0016973">
    <property type="term" value="P:poly(A)+ mRNA export from nucleus"/>
    <property type="evidence" value="ECO:0007669"/>
    <property type="project" value="TreeGrafter"/>
</dbReference>
<keyword evidence="5" id="KW-0653">Protein transport</keyword>
<feature type="region of interest" description="Disordered" evidence="9">
    <location>
        <begin position="223"/>
        <end position="243"/>
    </location>
</feature>
<comment type="caution">
    <text evidence="12">The sequence shown here is derived from an EMBL/GenBank/DDBJ whole genome shotgun (WGS) entry which is preliminary data.</text>
</comment>
<keyword evidence="4" id="KW-0509">mRNA transport</keyword>
<dbReference type="GO" id="GO:0006606">
    <property type="term" value="P:protein import into nucleus"/>
    <property type="evidence" value="ECO:0007669"/>
    <property type="project" value="TreeGrafter"/>
</dbReference>
<dbReference type="GO" id="GO:0000972">
    <property type="term" value="P:transcription-dependent tethering of RNA polymerase II gene DNA at nuclear periphery"/>
    <property type="evidence" value="ECO:0007669"/>
    <property type="project" value="TreeGrafter"/>
</dbReference>
<name>A0AAN7KW91_9MYRT</name>
<dbReference type="InterPro" id="IPR037624">
    <property type="entry name" value="Nup133-like"/>
</dbReference>
<feature type="coiled-coil region" evidence="8">
    <location>
        <begin position="1115"/>
        <end position="1142"/>
    </location>
</feature>
<evidence type="ECO:0008006" key="14">
    <source>
        <dbReference type="Google" id="ProtNLM"/>
    </source>
</evidence>
<evidence type="ECO:0000313" key="12">
    <source>
        <dbReference type="EMBL" id="KAK4770227.1"/>
    </source>
</evidence>
<dbReference type="InterPro" id="IPR007187">
    <property type="entry name" value="Nucleoporin_Nup133/Nup155_C"/>
</dbReference>
<evidence type="ECO:0000256" key="5">
    <source>
        <dbReference type="ARBA" id="ARBA00022927"/>
    </source>
</evidence>
<keyword evidence="7" id="KW-0539">Nucleus</keyword>
<evidence type="ECO:0000256" key="1">
    <source>
        <dbReference type="ARBA" id="ARBA00004259"/>
    </source>
</evidence>
<reference evidence="12 13" key="1">
    <citation type="journal article" date="2023" name="Hortic Res">
        <title>Pangenome of water caltrop reveals structural variations and asymmetric subgenome divergence after allopolyploidization.</title>
        <authorList>
            <person name="Zhang X."/>
            <person name="Chen Y."/>
            <person name="Wang L."/>
            <person name="Yuan Y."/>
            <person name="Fang M."/>
            <person name="Shi L."/>
            <person name="Lu R."/>
            <person name="Comes H.P."/>
            <person name="Ma Y."/>
            <person name="Chen Y."/>
            <person name="Huang G."/>
            <person name="Zhou Y."/>
            <person name="Zheng Z."/>
            <person name="Qiu Y."/>
        </authorList>
    </citation>
    <scope>NUCLEOTIDE SEQUENCE [LARGE SCALE GENOMIC DNA]</scope>
    <source>
        <tissue evidence="12">Roots</tissue>
    </source>
</reference>
<evidence type="ECO:0000256" key="9">
    <source>
        <dbReference type="SAM" id="MobiDB-lite"/>
    </source>
</evidence>
<dbReference type="FunFam" id="1.20.58.1380:FF:000005">
    <property type="entry name" value="Nuclear pore complex protein NUP133"/>
    <property type="match status" value="1"/>
</dbReference>
<evidence type="ECO:0000256" key="8">
    <source>
        <dbReference type="SAM" id="Coils"/>
    </source>
</evidence>
<dbReference type="GO" id="GO:0031080">
    <property type="term" value="C:nuclear pore outer ring"/>
    <property type="evidence" value="ECO:0007669"/>
    <property type="project" value="TreeGrafter"/>
</dbReference>
<organism evidence="12 13">
    <name type="scientific">Trapa incisa</name>
    <dbReference type="NCBI Taxonomy" id="236973"/>
    <lineage>
        <taxon>Eukaryota</taxon>
        <taxon>Viridiplantae</taxon>
        <taxon>Streptophyta</taxon>
        <taxon>Embryophyta</taxon>
        <taxon>Tracheophyta</taxon>
        <taxon>Spermatophyta</taxon>
        <taxon>Magnoliopsida</taxon>
        <taxon>eudicotyledons</taxon>
        <taxon>Gunneridae</taxon>
        <taxon>Pentapetalae</taxon>
        <taxon>rosids</taxon>
        <taxon>malvids</taxon>
        <taxon>Myrtales</taxon>
        <taxon>Lythraceae</taxon>
        <taxon>Trapa</taxon>
    </lineage>
</organism>
<dbReference type="PANTHER" id="PTHR13405:SF11">
    <property type="entry name" value="NUCLEAR PORE COMPLEX PROTEIN NUP133"/>
    <property type="match status" value="1"/>
</dbReference>
<comment type="subcellular location">
    <subcellularLocation>
        <location evidence="1">Nucleus envelope</location>
    </subcellularLocation>
</comment>
<comment type="similarity">
    <text evidence="2">Belongs to the nucleoporin Nup133 family.</text>
</comment>
<keyword evidence="6" id="KW-0811">Translocation</keyword>
<keyword evidence="3" id="KW-0813">Transport</keyword>
<evidence type="ECO:0000259" key="10">
    <source>
        <dbReference type="Pfam" id="PF03177"/>
    </source>
</evidence>